<keyword evidence="4" id="KW-1185">Reference proteome</keyword>
<dbReference type="OrthoDB" id="1376830at2"/>
<evidence type="ECO:0000313" key="4">
    <source>
        <dbReference type="Proteomes" id="UP000198424"/>
    </source>
</evidence>
<dbReference type="STRING" id="991.IW20_15435"/>
<evidence type="ECO:0000313" key="3">
    <source>
        <dbReference type="Proteomes" id="UP000028712"/>
    </source>
</evidence>
<organism evidence="1 3">
    <name type="scientific">Flavobacterium hydatis</name>
    <name type="common">Cytophaga aquatilis</name>
    <dbReference type="NCBI Taxonomy" id="991"/>
    <lineage>
        <taxon>Bacteria</taxon>
        <taxon>Pseudomonadati</taxon>
        <taxon>Bacteroidota</taxon>
        <taxon>Flavobacteriia</taxon>
        <taxon>Flavobacteriales</taxon>
        <taxon>Flavobacteriaceae</taxon>
        <taxon>Flavobacterium</taxon>
    </lineage>
</organism>
<dbReference type="AlphaFoldDB" id="A0A086AEE0"/>
<evidence type="ECO:0000313" key="2">
    <source>
        <dbReference type="EMBL" id="OXA91995.1"/>
    </source>
</evidence>
<sequence length="78" mass="9275">MSVTIISIIDYEQYSVNGHLVYKDSLRNWACNHDLSVKEHDAFSIYEKLIIKKELAKKKRNYILEYSDSKFTIKFLEV</sequence>
<reference evidence="1 3" key="1">
    <citation type="submission" date="2014-07" db="EMBL/GenBank/DDBJ databases">
        <title>Genome of Flavobacterium hydatis DSM 2063.</title>
        <authorList>
            <person name="Pipes S.E."/>
            <person name="Stropko S.J."/>
            <person name="Newman J.D."/>
        </authorList>
    </citation>
    <scope>NUCLEOTIDE SEQUENCE [LARGE SCALE GENOMIC DNA]</scope>
    <source>
        <strain evidence="1 3">DSM 2063</strain>
    </source>
</reference>
<reference evidence="2 4" key="2">
    <citation type="submission" date="2016-11" db="EMBL/GenBank/DDBJ databases">
        <title>Whole genomes of Flavobacteriaceae.</title>
        <authorList>
            <person name="Stine C."/>
            <person name="Li C."/>
            <person name="Tadesse D."/>
        </authorList>
    </citation>
    <scope>NUCLEOTIDE SEQUENCE [LARGE SCALE GENOMIC DNA]</scope>
    <source>
        <strain evidence="2 4">ATCC 29551</strain>
    </source>
</reference>
<protein>
    <submittedName>
        <fullName evidence="1">Uncharacterized protein</fullName>
    </submittedName>
</protein>
<accession>A0A086AEE0</accession>
<dbReference type="RefSeq" id="WP_035623924.1">
    <property type="nucleotide sequence ID" value="NZ_JBEWQG010000021.1"/>
</dbReference>
<dbReference type="EMBL" id="JPRM01000024">
    <property type="protein sequence ID" value="KFF15054.1"/>
    <property type="molecule type" value="Genomic_DNA"/>
</dbReference>
<proteinExistence type="predicted"/>
<name>A0A086AEE0_FLAHY</name>
<evidence type="ECO:0000313" key="1">
    <source>
        <dbReference type="EMBL" id="KFF15054.1"/>
    </source>
</evidence>
<dbReference type="Proteomes" id="UP000198424">
    <property type="component" value="Unassembled WGS sequence"/>
</dbReference>
<comment type="caution">
    <text evidence="1">The sequence shown here is derived from an EMBL/GenBank/DDBJ whole genome shotgun (WGS) entry which is preliminary data.</text>
</comment>
<dbReference type="Proteomes" id="UP000028712">
    <property type="component" value="Unassembled WGS sequence"/>
</dbReference>
<gene>
    <name evidence="2" type="ORF">B0A62_16495</name>
    <name evidence="1" type="ORF">IW20_15435</name>
</gene>
<dbReference type="EMBL" id="MUGY01000024">
    <property type="protein sequence ID" value="OXA91995.1"/>
    <property type="molecule type" value="Genomic_DNA"/>
</dbReference>